<dbReference type="PANTHER" id="PTHR33602:SF1">
    <property type="entry name" value="REGULATORY PROTEIN RECX FAMILY PROTEIN"/>
    <property type="match status" value="1"/>
</dbReference>
<dbReference type="InterPro" id="IPR053924">
    <property type="entry name" value="RecX_HTH_2nd"/>
</dbReference>
<feature type="domain" description="RecX second three-helical" evidence="5">
    <location>
        <begin position="51"/>
        <end position="90"/>
    </location>
</feature>
<evidence type="ECO:0000256" key="1">
    <source>
        <dbReference type="ARBA" id="ARBA00004496"/>
    </source>
</evidence>
<dbReference type="Gene3D" id="1.10.10.10">
    <property type="entry name" value="Winged helix-like DNA-binding domain superfamily/Winged helix DNA-binding domain"/>
    <property type="match status" value="2"/>
</dbReference>
<comment type="caution">
    <text evidence="7">The sequence shown here is derived from an EMBL/GenBank/DDBJ whole genome shotgun (WGS) entry which is preliminary data.</text>
</comment>
<evidence type="ECO:0000313" key="7">
    <source>
        <dbReference type="EMBL" id="MFC3810873.1"/>
    </source>
</evidence>
<reference evidence="8" key="1">
    <citation type="journal article" date="2019" name="Int. J. Syst. Evol. Microbiol.">
        <title>The Global Catalogue of Microorganisms (GCM) 10K type strain sequencing project: providing services to taxonomists for standard genome sequencing and annotation.</title>
        <authorList>
            <consortium name="The Broad Institute Genomics Platform"/>
            <consortium name="The Broad Institute Genome Sequencing Center for Infectious Disease"/>
            <person name="Wu L."/>
            <person name="Ma J."/>
        </authorList>
    </citation>
    <scope>NUCLEOTIDE SEQUENCE [LARGE SCALE GENOMIC DNA]</scope>
    <source>
        <strain evidence="8">CECT 7956</strain>
    </source>
</reference>
<dbReference type="Proteomes" id="UP001595616">
    <property type="component" value="Unassembled WGS sequence"/>
</dbReference>
<dbReference type="Pfam" id="PF21982">
    <property type="entry name" value="RecX_HTH1"/>
    <property type="match status" value="1"/>
</dbReference>
<proteinExistence type="inferred from homology"/>
<evidence type="ECO:0000259" key="5">
    <source>
        <dbReference type="Pfam" id="PF02631"/>
    </source>
</evidence>
<dbReference type="InterPro" id="IPR053926">
    <property type="entry name" value="RecX_HTH_1st"/>
</dbReference>
<evidence type="ECO:0000256" key="4">
    <source>
        <dbReference type="ARBA" id="ARBA00022490"/>
    </source>
</evidence>
<dbReference type="PANTHER" id="PTHR33602">
    <property type="entry name" value="REGULATORY PROTEIN RECX FAMILY PROTEIN"/>
    <property type="match status" value="1"/>
</dbReference>
<comment type="similarity">
    <text evidence="2">Belongs to the RecX family.</text>
</comment>
<evidence type="ECO:0000259" key="6">
    <source>
        <dbReference type="Pfam" id="PF21982"/>
    </source>
</evidence>
<dbReference type="InterPro" id="IPR003783">
    <property type="entry name" value="Regulatory_RecX"/>
</dbReference>
<keyword evidence="8" id="KW-1185">Reference proteome</keyword>
<name>A0ABV7YU36_9BACT</name>
<evidence type="ECO:0000313" key="8">
    <source>
        <dbReference type="Proteomes" id="UP001595616"/>
    </source>
</evidence>
<dbReference type="EMBL" id="JBHRYQ010000001">
    <property type="protein sequence ID" value="MFC3810873.1"/>
    <property type="molecule type" value="Genomic_DNA"/>
</dbReference>
<keyword evidence="4" id="KW-0963">Cytoplasm</keyword>
<dbReference type="InterPro" id="IPR036388">
    <property type="entry name" value="WH-like_DNA-bd_sf"/>
</dbReference>
<organism evidence="7 8">
    <name type="scientific">Lacihabitans lacunae</name>
    <dbReference type="NCBI Taxonomy" id="1028214"/>
    <lineage>
        <taxon>Bacteria</taxon>
        <taxon>Pseudomonadati</taxon>
        <taxon>Bacteroidota</taxon>
        <taxon>Cytophagia</taxon>
        <taxon>Cytophagales</taxon>
        <taxon>Leadbetterellaceae</taxon>
        <taxon>Lacihabitans</taxon>
    </lineage>
</organism>
<gene>
    <name evidence="7" type="ORF">ACFOOI_09435</name>
</gene>
<evidence type="ECO:0000256" key="3">
    <source>
        <dbReference type="ARBA" id="ARBA00018111"/>
    </source>
</evidence>
<comment type="subcellular location">
    <subcellularLocation>
        <location evidence="1">Cytoplasm</location>
    </subcellularLocation>
</comment>
<dbReference type="RefSeq" id="WP_379837360.1">
    <property type="nucleotide sequence ID" value="NZ_JBHRYQ010000001.1"/>
</dbReference>
<dbReference type="Pfam" id="PF02631">
    <property type="entry name" value="RecX_HTH2"/>
    <property type="match status" value="1"/>
</dbReference>
<sequence length="149" mass="17641">MDTSLLVKAANYCVYQERTQAEVRKRLREWEVFGDKAEQVIAYLITENYINEERYAKAFAGGKFRVKKWGKRKILFELKGKGLSKYCIESGMKEIDDQDYFDTIDQLIAYKKNDLRNEPNRLIKKQKTVKYLVGKGFEMNLVLDQYQDD</sequence>
<protein>
    <recommendedName>
        <fullName evidence="3">Regulatory protein RecX</fullName>
    </recommendedName>
</protein>
<feature type="domain" description="RecX first three-helical" evidence="6">
    <location>
        <begin position="8"/>
        <end position="44"/>
    </location>
</feature>
<evidence type="ECO:0000256" key="2">
    <source>
        <dbReference type="ARBA" id="ARBA00009695"/>
    </source>
</evidence>
<accession>A0ABV7YU36</accession>